<dbReference type="InterPro" id="IPR051321">
    <property type="entry name" value="PHA/PHB_synthase"/>
</dbReference>
<evidence type="ECO:0000313" key="8">
    <source>
        <dbReference type="Proteomes" id="UP000249739"/>
    </source>
</evidence>
<dbReference type="EMBL" id="QFOT01000013">
    <property type="protein sequence ID" value="PZP56863.1"/>
    <property type="molecule type" value="Genomic_DNA"/>
</dbReference>
<dbReference type="InterPro" id="IPR010941">
    <property type="entry name" value="PhaC_N"/>
</dbReference>
<organism evidence="7 8">
    <name type="scientific">Micavibrio aeruginosavorus</name>
    <dbReference type="NCBI Taxonomy" id="349221"/>
    <lineage>
        <taxon>Bacteria</taxon>
        <taxon>Pseudomonadati</taxon>
        <taxon>Bdellovibrionota</taxon>
        <taxon>Bdellovibrionia</taxon>
        <taxon>Bdellovibrionales</taxon>
        <taxon>Pseudobdellovibrionaceae</taxon>
        <taxon>Micavibrio</taxon>
    </lineage>
</organism>
<accession>A0A2W5FPH6</accession>
<name>A0A2W5FPH6_9BACT</name>
<dbReference type="PANTHER" id="PTHR36837:SF5">
    <property type="entry name" value="POLY-3-HYDROXYBUTYRATE SYNTHASE"/>
    <property type="match status" value="1"/>
</dbReference>
<comment type="subcellular location">
    <subcellularLocation>
        <location evidence="1">Cytoplasm</location>
    </subcellularLocation>
</comment>
<evidence type="ECO:0000313" key="7">
    <source>
        <dbReference type="EMBL" id="PZP56863.1"/>
    </source>
</evidence>
<evidence type="ECO:0000256" key="3">
    <source>
        <dbReference type="ARBA" id="ARBA00022679"/>
    </source>
</evidence>
<sequence>MTSKKPSDKPTGAKSYKLDPVTFSHQMTELFDRLGPLVKEYQEKQQQESTPDPLNMQPALKKLYESALQNPQSLVDLQLEYMQSLYQLWQETSKKFLGEESEEIIKPDSGDKRFKDPLWNENAGFDFIKQSYLLTSQVLKKYVHNAEGLNKREKAKLDFYTRQFVDSMAPTNFALTNPVVLRETLDSKGQNLVKGFENLIDDLERGNGELQIKKTNYDAFEIGKNLAVTPGKVVYQNDLMQLIQYTPSTEQVFETPLLIVPPWINKYYILDMRPDNSFVKWAVDQGHTVFVISWVNPGQNLAGKTFYSYIEEGILSALGEIEKITDQKKSNVVGYCIGGTLLASALAYMAKKDNQQRIASATFLTTLIDFSDAGDLAVFIDDEQLDALDKKMSEKGYLEGSELRNTFSLLRANDLIWSYVVNNYMLGKEPFQFDLLYWNDDSTNMPAAMHSFYLRKMYRENLLCKPDAMTLNDTPIDLRKVNVPSYFLSTKEDHIAPWKSTFEGMRNIGGDKTFTLSASGHVAGVVNPPAAGKYQYWTSHIDNKDKPDDWLERASLSDGSWWPHWAKWLEDFSGSKIKSRTPQNALEDAPGSYVRMKAN</sequence>
<dbReference type="InterPro" id="IPR029058">
    <property type="entry name" value="AB_hydrolase_fold"/>
</dbReference>
<feature type="domain" description="Poly-beta-hydroxybutyrate polymerase N-terminal" evidence="6">
    <location>
        <begin position="111"/>
        <end position="282"/>
    </location>
</feature>
<keyword evidence="3" id="KW-0808">Transferase</keyword>
<dbReference type="NCBIfam" id="TIGR01838">
    <property type="entry name" value="PHA_synth_I"/>
    <property type="match status" value="1"/>
</dbReference>
<dbReference type="GO" id="GO:0016746">
    <property type="term" value="F:acyltransferase activity"/>
    <property type="evidence" value="ECO:0007669"/>
    <property type="project" value="UniProtKB-KW"/>
</dbReference>
<keyword evidence="4" id="KW-0012">Acyltransferase</keyword>
<feature type="domain" description="AB hydrolase-1" evidence="5">
    <location>
        <begin position="284"/>
        <end position="526"/>
    </location>
</feature>
<evidence type="ECO:0000256" key="2">
    <source>
        <dbReference type="ARBA" id="ARBA00022490"/>
    </source>
</evidence>
<reference evidence="7 8" key="1">
    <citation type="submission" date="2017-08" db="EMBL/GenBank/DDBJ databases">
        <title>Infants hospitalized years apart are colonized by the same room-sourced microbial strains.</title>
        <authorList>
            <person name="Brooks B."/>
            <person name="Olm M.R."/>
            <person name="Firek B.A."/>
            <person name="Baker R."/>
            <person name="Thomas B.C."/>
            <person name="Morowitz M.J."/>
            <person name="Banfield J.F."/>
        </authorList>
    </citation>
    <scope>NUCLEOTIDE SEQUENCE [LARGE SCALE GENOMIC DNA]</scope>
    <source>
        <strain evidence="7">S2_006_000_R2_64</strain>
    </source>
</reference>
<evidence type="ECO:0000259" key="6">
    <source>
        <dbReference type="Pfam" id="PF07167"/>
    </source>
</evidence>
<evidence type="ECO:0000256" key="1">
    <source>
        <dbReference type="ARBA" id="ARBA00004496"/>
    </source>
</evidence>
<evidence type="ECO:0000259" key="5">
    <source>
        <dbReference type="Pfam" id="PF00561"/>
    </source>
</evidence>
<dbReference type="GO" id="GO:0005737">
    <property type="term" value="C:cytoplasm"/>
    <property type="evidence" value="ECO:0007669"/>
    <property type="project" value="UniProtKB-SubCell"/>
</dbReference>
<gene>
    <name evidence="7" type="ORF">DI586_02290</name>
</gene>
<dbReference type="Gene3D" id="3.40.50.1820">
    <property type="entry name" value="alpha/beta hydrolase"/>
    <property type="match status" value="1"/>
</dbReference>
<dbReference type="InterPro" id="IPR010963">
    <property type="entry name" value="PHA_synth_I"/>
</dbReference>
<dbReference type="SUPFAM" id="SSF53474">
    <property type="entry name" value="alpha/beta-Hydrolases"/>
    <property type="match status" value="1"/>
</dbReference>
<dbReference type="Proteomes" id="UP000249739">
    <property type="component" value="Unassembled WGS sequence"/>
</dbReference>
<dbReference type="PANTHER" id="PTHR36837">
    <property type="entry name" value="POLY(3-HYDROXYALKANOATE) POLYMERASE SUBUNIT PHAC"/>
    <property type="match status" value="1"/>
</dbReference>
<comment type="caution">
    <text evidence="7">The sequence shown here is derived from an EMBL/GenBank/DDBJ whole genome shotgun (WGS) entry which is preliminary data.</text>
</comment>
<proteinExistence type="predicted"/>
<dbReference type="Pfam" id="PF07167">
    <property type="entry name" value="PhaC_N"/>
    <property type="match status" value="1"/>
</dbReference>
<dbReference type="GO" id="GO:0042619">
    <property type="term" value="P:poly-hydroxybutyrate biosynthetic process"/>
    <property type="evidence" value="ECO:0007669"/>
    <property type="project" value="InterPro"/>
</dbReference>
<evidence type="ECO:0000256" key="4">
    <source>
        <dbReference type="ARBA" id="ARBA00023315"/>
    </source>
</evidence>
<dbReference type="InterPro" id="IPR000073">
    <property type="entry name" value="AB_hydrolase_1"/>
</dbReference>
<protein>
    <submittedName>
        <fullName evidence="7">Class I poly(R)-hydroxyalkanoic acid synthase</fullName>
    </submittedName>
</protein>
<dbReference type="AlphaFoldDB" id="A0A2W5FPH6"/>
<keyword evidence="2" id="KW-0963">Cytoplasm</keyword>
<dbReference type="Pfam" id="PF00561">
    <property type="entry name" value="Abhydrolase_1"/>
    <property type="match status" value="1"/>
</dbReference>